<dbReference type="InParanoid" id="A0A517SMR6"/>
<dbReference type="Gene3D" id="3.90.226.30">
    <property type="match status" value="1"/>
</dbReference>
<dbReference type="Proteomes" id="UP000315700">
    <property type="component" value="Chromosome"/>
</dbReference>
<dbReference type="InterPro" id="IPR048068">
    <property type="entry name" value="LarA-like"/>
</dbReference>
<protein>
    <recommendedName>
        <fullName evidence="1">LarA-like N-terminal domain-containing protein</fullName>
    </recommendedName>
</protein>
<organism evidence="2 3">
    <name type="scientific">Caulifigura coniformis</name>
    <dbReference type="NCBI Taxonomy" id="2527983"/>
    <lineage>
        <taxon>Bacteria</taxon>
        <taxon>Pseudomonadati</taxon>
        <taxon>Planctomycetota</taxon>
        <taxon>Planctomycetia</taxon>
        <taxon>Planctomycetales</taxon>
        <taxon>Planctomycetaceae</taxon>
        <taxon>Caulifigura</taxon>
    </lineage>
</organism>
<evidence type="ECO:0000259" key="1">
    <source>
        <dbReference type="Pfam" id="PF09861"/>
    </source>
</evidence>
<gene>
    <name evidence="2" type="ORF">Pan44_54880</name>
</gene>
<dbReference type="Gene3D" id="3.40.50.11440">
    <property type="match status" value="1"/>
</dbReference>
<evidence type="ECO:0000313" key="2">
    <source>
        <dbReference type="EMBL" id="QDT57419.1"/>
    </source>
</evidence>
<dbReference type="AlphaFoldDB" id="A0A517SMR6"/>
<name>A0A517SMR6_9PLAN</name>
<dbReference type="PANTHER" id="PTHR33171">
    <property type="entry name" value="LAR_N DOMAIN-CONTAINING PROTEIN"/>
    <property type="match status" value="1"/>
</dbReference>
<dbReference type="InterPro" id="IPR043166">
    <property type="entry name" value="LarA-like_C"/>
</dbReference>
<dbReference type="Pfam" id="PF09861">
    <property type="entry name" value="Lar_N"/>
    <property type="match status" value="1"/>
</dbReference>
<feature type="domain" description="LarA-like N-terminal" evidence="1">
    <location>
        <begin position="19"/>
        <end position="199"/>
    </location>
</feature>
<dbReference type="PANTHER" id="PTHR33171:SF17">
    <property type="entry name" value="LARA-LIKE N-TERMINAL DOMAIN-CONTAINING PROTEIN"/>
    <property type="match status" value="1"/>
</dbReference>
<evidence type="ECO:0000313" key="3">
    <source>
        <dbReference type="Proteomes" id="UP000315700"/>
    </source>
</evidence>
<accession>A0A517SMR6</accession>
<proteinExistence type="predicted"/>
<dbReference type="KEGG" id="ccos:Pan44_54880"/>
<dbReference type="GO" id="GO:0050043">
    <property type="term" value="F:lactate racemase activity"/>
    <property type="evidence" value="ECO:0007669"/>
    <property type="project" value="InterPro"/>
</dbReference>
<dbReference type="OrthoDB" id="240996at2"/>
<reference evidence="2 3" key="1">
    <citation type="submission" date="2019-02" db="EMBL/GenBank/DDBJ databases">
        <title>Deep-cultivation of Planctomycetes and their phenomic and genomic characterization uncovers novel biology.</title>
        <authorList>
            <person name="Wiegand S."/>
            <person name="Jogler M."/>
            <person name="Boedeker C."/>
            <person name="Pinto D."/>
            <person name="Vollmers J."/>
            <person name="Rivas-Marin E."/>
            <person name="Kohn T."/>
            <person name="Peeters S.H."/>
            <person name="Heuer A."/>
            <person name="Rast P."/>
            <person name="Oberbeckmann S."/>
            <person name="Bunk B."/>
            <person name="Jeske O."/>
            <person name="Meyerdierks A."/>
            <person name="Storesund J.E."/>
            <person name="Kallscheuer N."/>
            <person name="Luecker S."/>
            <person name="Lage O.M."/>
            <person name="Pohl T."/>
            <person name="Merkel B.J."/>
            <person name="Hornburger P."/>
            <person name="Mueller R.-W."/>
            <person name="Bruemmer F."/>
            <person name="Labrenz M."/>
            <person name="Spormann A.M."/>
            <person name="Op den Camp H."/>
            <person name="Overmann J."/>
            <person name="Amann R."/>
            <person name="Jetten M.S.M."/>
            <person name="Mascher T."/>
            <person name="Medema M.H."/>
            <person name="Devos D.P."/>
            <person name="Kaster A.-K."/>
            <person name="Ovreas L."/>
            <person name="Rohde M."/>
            <person name="Galperin M.Y."/>
            <person name="Jogler C."/>
        </authorList>
    </citation>
    <scope>NUCLEOTIDE SEQUENCE [LARGE SCALE GENOMIC DNA]</scope>
    <source>
        <strain evidence="2 3">Pan44</strain>
    </source>
</reference>
<dbReference type="RefSeq" id="WP_145034769.1">
    <property type="nucleotide sequence ID" value="NZ_CP036271.1"/>
</dbReference>
<keyword evidence="3" id="KW-1185">Reference proteome</keyword>
<sequence>MPAENFTLSFGSTGQFHGQIDPSRLMGRFVAPAAITDLKGAVAAAVAAPTDYPPLHQSLVPGDRVVIVLDRSTPRPDEVVAGLFEEFARRDIAPSDVVILQPVSPLAEKPGDPRAALPEPIREAVQWHIHDPLATEACAYLATTAAGERVYLAKELLDADVTILVGAVEFDRLWGYRGLQSAMYPGLSDVESLKKAHGQPHEELQTEDVRPLRQKADEIAWLVGVHFAVGVVPATGGGGSQVFAGTAESVLAQCRDALNQTWRFTTEEQPELVLVSVDQDALGHNWMQFASALQTAKSIVAKDGKIGVLTQLNAPLTEGLQLIRDSRKPRDAMRPLREQSPPDLATATALAKSVEWANVYLLSHLDPDLVEDMFMVPLANTDEVQRLIGGEESIAIVASGQHVCAEAKETA</sequence>
<dbReference type="InterPro" id="IPR018657">
    <property type="entry name" value="LarA-like_N"/>
</dbReference>
<dbReference type="EMBL" id="CP036271">
    <property type="protein sequence ID" value="QDT57419.1"/>
    <property type="molecule type" value="Genomic_DNA"/>
</dbReference>